<gene>
    <name evidence="1" type="ORF">CR513_45483</name>
</gene>
<dbReference type="AlphaFoldDB" id="A0A371F8W3"/>
<reference evidence="1" key="1">
    <citation type="submission" date="2018-05" db="EMBL/GenBank/DDBJ databases">
        <title>Draft genome of Mucuna pruriens seed.</title>
        <authorList>
            <person name="Nnadi N.E."/>
            <person name="Vos R."/>
            <person name="Hasami M.H."/>
            <person name="Devisetty U.K."/>
            <person name="Aguiy J.C."/>
        </authorList>
    </citation>
    <scope>NUCLEOTIDE SEQUENCE [LARGE SCALE GENOMIC DNA]</scope>
    <source>
        <strain evidence="1">JCA_2017</strain>
    </source>
</reference>
<name>A0A371F8W3_MUCPR</name>
<dbReference type="Proteomes" id="UP000257109">
    <property type="component" value="Unassembled WGS sequence"/>
</dbReference>
<accession>A0A371F8W3</accession>
<dbReference type="InterPro" id="IPR027443">
    <property type="entry name" value="IPNS-like_sf"/>
</dbReference>
<proteinExistence type="predicted"/>
<comment type="caution">
    <text evidence="1">The sequence shown here is derived from an EMBL/GenBank/DDBJ whole genome shotgun (WGS) entry which is preliminary data.</text>
</comment>
<keyword evidence="2" id="KW-1185">Reference proteome</keyword>
<dbReference type="OrthoDB" id="1427163at2759"/>
<organism evidence="1 2">
    <name type="scientific">Mucuna pruriens</name>
    <name type="common">Velvet bean</name>
    <name type="synonym">Dolichos pruriens</name>
    <dbReference type="NCBI Taxonomy" id="157652"/>
    <lineage>
        <taxon>Eukaryota</taxon>
        <taxon>Viridiplantae</taxon>
        <taxon>Streptophyta</taxon>
        <taxon>Embryophyta</taxon>
        <taxon>Tracheophyta</taxon>
        <taxon>Spermatophyta</taxon>
        <taxon>Magnoliopsida</taxon>
        <taxon>eudicotyledons</taxon>
        <taxon>Gunneridae</taxon>
        <taxon>Pentapetalae</taxon>
        <taxon>rosids</taxon>
        <taxon>fabids</taxon>
        <taxon>Fabales</taxon>
        <taxon>Fabaceae</taxon>
        <taxon>Papilionoideae</taxon>
        <taxon>50 kb inversion clade</taxon>
        <taxon>NPAAA clade</taxon>
        <taxon>indigoferoid/millettioid clade</taxon>
        <taxon>Phaseoleae</taxon>
        <taxon>Mucuna</taxon>
    </lineage>
</organism>
<sequence length="159" mass="18051">MKTKAGMKRLVDSVVKKLPSIFHHQLDKFEKASNVRSTCHVIPVIELVDIDKDPTKCQGLIDMVKETCETIGTQLEGYNLPEEIPEPCNQRRSDRDPTNKVKDNLREVGGPITRSKTKIMKQSLPDLSLEIKESLEQSESEVAVRIKFLLVPTFKTIHL</sequence>
<evidence type="ECO:0000313" key="1">
    <source>
        <dbReference type="EMBL" id="RDX74729.1"/>
    </source>
</evidence>
<dbReference type="EMBL" id="QJKJ01010078">
    <property type="protein sequence ID" value="RDX74729.1"/>
    <property type="molecule type" value="Genomic_DNA"/>
</dbReference>
<feature type="non-terminal residue" evidence="1">
    <location>
        <position position="1"/>
    </location>
</feature>
<protein>
    <submittedName>
        <fullName evidence="1">Uncharacterized protein</fullName>
    </submittedName>
</protein>
<evidence type="ECO:0000313" key="2">
    <source>
        <dbReference type="Proteomes" id="UP000257109"/>
    </source>
</evidence>
<dbReference type="Gene3D" id="2.60.120.330">
    <property type="entry name" value="B-lactam Antibiotic, Isopenicillin N Synthase, Chain"/>
    <property type="match status" value="1"/>
</dbReference>